<dbReference type="EMBL" id="JADYXP020000006">
    <property type="protein sequence ID" value="KAL0121875.1"/>
    <property type="molecule type" value="Genomic_DNA"/>
</dbReference>
<protein>
    <submittedName>
        <fullName evidence="1">Uncharacterized protein</fullName>
    </submittedName>
</protein>
<dbReference type="Proteomes" id="UP001430953">
    <property type="component" value="Unassembled WGS sequence"/>
</dbReference>
<dbReference type="AlphaFoldDB" id="A0AAW2G601"/>
<name>A0AAW2G601_9HYME</name>
<keyword evidence="2" id="KW-1185">Reference proteome</keyword>
<gene>
    <name evidence="1" type="ORF">PUN28_006985</name>
</gene>
<sequence>MARRVSLLSSIPRPSRLSATLSGLPSQFPATHVPASSSPCWHRARQGRFIVTRIPRLLSPLRVCGLGGGGVG</sequence>
<proteinExistence type="predicted"/>
<evidence type="ECO:0000313" key="1">
    <source>
        <dbReference type="EMBL" id="KAL0121875.1"/>
    </source>
</evidence>
<evidence type="ECO:0000313" key="2">
    <source>
        <dbReference type="Proteomes" id="UP001430953"/>
    </source>
</evidence>
<comment type="caution">
    <text evidence="1">The sequence shown here is derived from an EMBL/GenBank/DDBJ whole genome shotgun (WGS) entry which is preliminary data.</text>
</comment>
<organism evidence="1 2">
    <name type="scientific">Cardiocondyla obscurior</name>
    <dbReference type="NCBI Taxonomy" id="286306"/>
    <lineage>
        <taxon>Eukaryota</taxon>
        <taxon>Metazoa</taxon>
        <taxon>Ecdysozoa</taxon>
        <taxon>Arthropoda</taxon>
        <taxon>Hexapoda</taxon>
        <taxon>Insecta</taxon>
        <taxon>Pterygota</taxon>
        <taxon>Neoptera</taxon>
        <taxon>Endopterygota</taxon>
        <taxon>Hymenoptera</taxon>
        <taxon>Apocrita</taxon>
        <taxon>Aculeata</taxon>
        <taxon>Formicoidea</taxon>
        <taxon>Formicidae</taxon>
        <taxon>Myrmicinae</taxon>
        <taxon>Cardiocondyla</taxon>
    </lineage>
</organism>
<reference evidence="1 2" key="1">
    <citation type="submission" date="2023-03" db="EMBL/GenBank/DDBJ databases">
        <title>High recombination rates correlate with genetic variation in Cardiocondyla obscurior ants.</title>
        <authorList>
            <person name="Errbii M."/>
        </authorList>
    </citation>
    <scope>NUCLEOTIDE SEQUENCE [LARGE SCALE GENOMIC DNA]</scope>
    <source>
        <strain evidence="1">Alpha-2009</strain>
        <tissue evidence="1">Whole body</tissue>
    </source>
</reference>
<accession>A0AAW2G601</accession>